<keyword evidence="8" id="KW-1185">Reference proteome</keyword>
<evidence type="ECO:0000256" key="3">
    <source>
        <dbReference type="ARBA" id="ARBA00023134"/>
    </source>
</evidence>
<reference evidence="8" key="1">
    <citation type="submission" date="2020-03" db="EMBL/GenBank/DDBJ databases">
        <title>Evolution of repeat sequences and sex chromosomes of tilapia species revealed by chromosome-level genomes.</title>
        <authorList>
            <person name="Xu L."/>
            <person name="Tao W."/>
            <person name="Wang D."/>
            <person name="Zhou Q."/>
        </authorList>
    </citation>
    <scope>NUCLEOTIDE SEQUENCE [LARGE SCALE GENOMIC DNA]</scope>
    <source>
        <strain evidence="8">Israel</strain>
    </source>
</reference>
<evidence type="ECO:0000256" key="1">
    <source>
        <dbReference type="ARBA" id="ARBA00008535"/>
    </source>
</evidence>
<dbReference type="GO" id="GO:0005525">
    <property type="term" value="F:GTP binding"/>
    <property type="evidence" value="ECO:0007669"/>
    <property type="project" value="UniProtKB-KW"/>
</dbReference>
<evidence type="ECO:0000256" key="4">
    <source>
        <dbReference type="SAM" id="Coils"/>
    </source>
</evidence>
<feature type="compositionally biased region" description="Basic and acidic residues" evidence="5">
    <location>
        <begin position="719"/>
        <end position="732"/>
    </location>
</feature>
<dbReference type="PANTHER" id="PTHR10903">
    <property type="entry name" value="GTPASE, IMAP FAMILY MEMBER-RELATED"/>
    <property type="match status" value="1"/>
</dbReference>
<keyword evidence="3" id="KW-0342">GTP-binding</keyword>
<dbReference type="SUPFAM" id="SSF52540">
    <property type="entry name" value="P-loop containing nucleoside triphosphate hydrolases"/>
    <property type="match status" value="2"/>
</dbReference>
<dbReference type="RefSeq" id="XP_039455687.1">
    <property type="nucleotide sequence ID" value="XM_039599753.1"/>
</dbReference>
<dbReference type="GeneID" id="120433481"/>
<evidence type="ECO:0000259" key="6">
    <source>
        <dbReference type="PROSITE" id="PS51720"/>
    </source>
</evidence>
<organism evidence="7 8">
    <name type="scientific">Oreochromis aureus</name>
    <name type="common">Israeli tilapia</name>
    <name type="synonym">Chromis aureus</name>
    <dbReference type="NCBI Taxonomy" id="47969"/>
    <lineage>
        <taxon>Eukaryota</taxon>
        <taxon>Metazoa</taxon>
        <taxon>Chordata</taxon>
        <taxon>Craniata</taxon>
        <taxon>Vertebrata</taxon>
        <taxon>Euteleostomi</taxon>
        <taxon>Actinopterygii</taxon>
        <taxon>Neopterygii</taxon>
        <taxon>Teleostei</taxon>
        <taxon>Neoteleostei</taxon>
        <taxon>Acanthomorphata</taxon>
        <taxon>Ovalentaria</taxon>
        <taxon>Cichlomorphae</taxon>
        <taxon>Cichliformes</taxon>
        <taxon>Cichlidae</taxon>
        <taxon>African cichlids</taxon>
        <taxon>Pseudocrenilabrinae</taxon>
        <taxon>Oreochromini</taxon>
        <taxon>Oreochromis</taxon>
    </lineage>
</organism>
<dbReference type="Gene3D" id="3.40.50.300">
    <property type="entry name" value="P-loop containing nucleotide triphosphate hydrolases"/>
    <property type="match status" value="2"/>
</dbReference>
<feature type="coiled-coil region" evidence="4">
    <location>
        <begin position="459"/>
        <end position="493"/>
    </location>
</feature>
<keyword evidence="2" id="KW-0547">Nucleotide-binding</keyword>
<dbReference type="AlphaFoldDB" id="A0AAZ1WXG1"/>
<dbReference type="InterPro" id="IPR027417">
    <property type="entry name" value="P-loop_NTPase"/>
</dbReference>
<dbReference type="Proteomes" id="UP000472276">
    <property type="component" value="Unassembled WGS sequence"/>
</dbReference>
<reference evidence="7" key="3">
    <citation type="submission" date="2025-09" db="UniProtKB">
        <authorList>
            <consortium name="Ensembl"/>
        </authorList>
    </citation>
    <scope>IDENTIFICATION</scope>
</reference>
<reference evidence="7" key="2">
    <citation type="submission" date="2025-08" db="UniProtKB">
        <authorList>
            <consortium name="Ensembl"/>
        </authorList>
    </citation>
    <scope>IDENTIFICATION</scope>
</reference>
<protein>
    <recommendedName>
        <fullName evidence="6">AIG1-type G domain-containing protein</fullName>
    </recommendedName>
</protein>
<dbReference type="PANTHER" id="PTHR10903:SF107">
    <property type="entry name" value="GTPASE IMAP FAMILY MEMBER 4-LIKE-RELATED"/>
    <property type="match status" value="1"/>
</dbReference>
<keyword evidence="4" id="KW-0175">Coiled coil</keyword>
<dbReference type="PROSITE" id="PS51720">
    <property type="entry name" value="G_AIG1"/>
    <property type="match status" value="2"/>
</dbReference>
<proteinExistence type="inferred from homology"/>
<feature type="domain" description="AIG1-type G" evidence="6">
    <location>
        <begin position="258"/>
        <end position="457"/>
    </location>
</feature>
<feature type="coiled-coil region" evidence="4">
    <location>
        <begin position="580"/>
        <end position="635"/>
    </location>
</feature>
<feature type="domain" description="AIG1-type G" evidence="6">
    <location>
        <begin position="19"/>
        <end position="221"/>
    </location>
</feature>
<evidence type="ECO:0000256" key="5">
    <source>
        <dbReference type="SAM" id="MobiDB-lite"/>
    </source>
</evidence>
<accession>A0AAZ1WXG1</accession>
<evidence type="ECO:0000313" key="8">
    <source>
        <dbReference type="Proteomes" id="UP000472276"/>
    </source>
</evidence>
<dbReference type="InterPro" id="IPR045058">
    <property type="entry name" value="GIMA/IAN/Toc"/>
</dbReference>
<gene>
    <name evidence="7" type="primary">LOC120433481</name>
</gene>
<comment type="similarity">
    <text evidence="1">Belongs to the TRAFAC class TrmE-Era-EngA-EngB-Septin-like GTPase superfamily. AIG1/Toc34/Toc159-like paraseptin GTPase family. IAN subfamily.</text>
</comment>
<dbReference type="InterPro" id="IPR006703">
    <property type="entry name" value="G_AIG1"/>
</dbReference>
<evidence type="ECO:0000256" key="2">
    <source>
        <dbReference type="ARBA" id="ARBA00022741"/>
    </source>
</evidence>
<dbReference type="Pfam" id="PF04548">
    <property type="entry name" value="AIG1"/>
    <property type="match status" value="2"/>
</dbReference>
<sequence length="783" mass="89102">MDDKVLMAHRHHKENKHILQELRIVLLGHDWLEKSLTGNTILGRQMFDTSRDVKMCVKRQTILDNGLKVVVVSTPERWIHYSVQDPGLVNMNTAACVAMCPPGPHVFLMVIPISSYRGREWTVEGPLEQLNDTLWRNTIVIFTRYERLRGMSVESYIAKYEFLKTLLDKCMYRYHLLDTSTWGEDDPTQVKELLEKIDAVVEENIKAAGVGYVTRNDELTRITESQRKKVVERATLRRMNVQMVKRTLRFLLGEFPPISALRILLVGPKQAGKSSAGNTLLGGEVFAVGQSTSQVTEREGGAGKPRITVVDTPGWHGRYCSEDTPWKVQDLITSGASPWAPTPHAVLVVVRADESFTETDRIRVEEHLSLLGLWVWMRSIVLFTWGDKLGVTPIEEHIERWPALQQLVDKCGNRYHVFDNLNRVRDIQVRALLEKIEETVVENDARYLVQSFMNLQESNKKLEKSSKKTVRQLKKVKAENDVLRKTVEEGERTVEDMIKIAKEKDGQVQALKATTEDEKKWLKTHYEDKISILNTENTQLKKDIMEKDRVIKELSVVKRLFIKSTKQRSGGDTEQPEEKMKEQEQEIAGLKKMCVKKEKDMEQMLMDHRQEVMELKEMTEQLKKENEDAKKMFKVMISRMQRHYKETETVGTNKMNTVHFNKGDHGKTVTDLKSLEELSRRPKWAFTIPSNHHRHVINHLPEAEQKSLDVPDGGANVQHKKESANPASRHEAGLTSSWLRAGGAALGAAAGAFVASSRVGTGMNARSAGWAAAGALLGSLLVQ</sequence>
<dbReference type="Ensembl" id="ENSOABT00000073033.1">
    <property type="protein sequence ID" value="ENSOABP00000060117.1"/>
    <property type="gene ID" value="ENSOABG00000037693.1"/>
</dbReference>
<name>A0AAZ1WXG1_OREAU</name>
<evidence type="ECO:0000313" key="7">
    <source>
        <dbReference type="Ensembl" id="ENSOABP00000060117.1"/>
    </source>
</evidence>
<dbReference type="KEGG" id="oau:120433481"/>
<feature type="region of interest" description="Disordered" evidence="5">
    <location>
        <begin position="702"/>
        <end position="733"/>
    </location>
</feature>